<dbReference type="RefSeq" id="WP_342020419.1">
    <property type="nucleotide sequence ID" value="NZ_CP155465.1"/>
</dbReference>
<name>A0ABU9JZD8_9BACI</name>
<sequence length="118" mass="13996">MRNKGIVKKEKTSTYESKRSYKWLKVINYQRENVVISGIRKKEFGVSLSFLDGKYAGMIEFMTKEDRKRVYNLIENHKVNEDENKITLDKKTVIEVKYRNKFLSGLLRIPTLSEWKSA</sequence>
<dbReference type="Proteomes" id="UP001459714">
    <property type="component" value="Unassembled WGS sequence"/>
</dbReference>
<evidence type="ECO:0008006" key="3">
    <source>
        <dbReference type="Google" id="ProtNLM"/>
    </source>
</evidence>
<evidence type="ECO:0000313" key="2">
    <source>
        <dbReference type="Proteomes" id="UP001459714"/>
    </source>
</evidence>
<proteinExistence type="predicted"/>
<dbReference type="EMBL" id="JBBYAK010000001">
    <property type="protein sequence ID" value="MEL3958199.1"/>
    <property type="molecule type" value="Genomic_DNA"/>
</dbReference>
<comment type="caution">
    <text evidence="1">The sequence shown here is derived from an EMBL/GenBank/DDBJ whole genome shotgun (WGS) entry which is preliminary data.</text>
</comment>
<keyword evidence="2" id="KW-1185">Reference proteome</keyword>
<evidence type="ECO:0000313" key="1">
    <source>
        <dbReference type="EMBL" id="MEL3958199.1"/>
    </source>
</evidence>
<gene>
    <name evidence="1" type="ORF">NST17_13480</name>
</gene>
<reference evidence="1 2" key="1">
    <citation type="submission" date="2024-03" db="EMBL/GenBank/DDBJ databases">
        <title>Bacilli Hybrid Assemblies.</title>
        <authorList>
            <person name="Kovac J."/>
        </authorList>
    </citation>
    <scope>NUCLEOTIDE SEQUENCE [LARGE SCALE GENOMIC DNA]</scope>
    <source>
        <strain evidence="1 2">FSL M8-0022</strain>
    </source>
</reference>
<protein>
    <recommendedName>
        <fullName evidence="3">DUF2129 domain-containing protein</fullName>
    </recommendedName>
</protein>
<accession>A0ABU9JZD8</accession>
<organism evidence="1 2">
    <name type="scientific">Caldifermentibacillus hisashii</name>
    <dbReference type="NCBI Taxonomy" id="996558"/>
    <lineage>
        <taxon>Bacteria</taxon>
        <taxon>Bacillati</taxon>
        <taxon>Bacillota</taxon>
        <taxon>Bacilli</taxon>
        <taxon>Bacillales</taxon>
        <taxon>Bacillaceae</taxon>
        <taxon>Caldifermentibacillus</taxon>
    </lineage>
</organism>